<dbReference type="EMBL" id="MU793429">
    <property type="protein sequence ID" value="KAJ3783245.1"/>
    <property type="molecule type" value="Genomic_DNA"/>
</dbReference>
<proteinExistence type="predicted"/>
<comment type="caution">
    <text evidence="1">The sequence shown here is derived from an EMBL/GenBank/DDBJ whole genome shotgun (WGS) entry which is preliminary data.</text>
</comment>
<evidence type="ECO:0000313" key="2">
    <source>
        <dbReference type="Proteomes" id="UP001163798"/>
    </source>
</evidence>
<dbReference type="AlphaFoldDB" id="A0AA38NP63"/>
<evidence type="ECO:0000313" key="1">
    <source>
        <dbReference type="EMBL" id="KAJ3783245.1"/>
    </source>
</evidence>
<keyword evidence="2" id="KW-1185">Reference proteome</keyword>
<gene>
    <name evidence="1" type="ORF">GGU10DRAFT_377849</name>
</gene>
<name>A0AA38NP63_9AGAR</name>
<sequence>MASTRPLSLTPLFRVASLLKASKPSHGVGELSPACFNHAVGSEANYGGQSNIFGERIVIADGEDRVSCHAHKAEF</sequence>
<protein>
    <submittedName>
        <fullName evidence="1">Uncharacterized protein</fullName>
    </submittedName>
</protein>
<organism evidence="1 2">
    <name type="scientific">Lentinula aff. detonsa</name>
    <dbReference type="NCBI Taxonomy" id="2804958"/>
    <lineage>
        <taxon>Eukaryota</taxon>
        <taxon>Fungi</taxon>
        <taxon>Dikarya</taxon>
        <taxon>Basidiomycota</taxon>
        <taxon>Agaricomycotina</taxon>
        <taxon>Agaricomycetes</taxon>
        <taxon>Agaricomycetidae</taxon>
        <taxon>Agaricales</taxon>
        <taxon>Marasmiineae</taxon>
        <taxon>Omphalotaceae</taxon>
        <taxon>Lentinula</taxon>
    </lineage>
</organism>
<dbReference type="Proteomes" id="UP001163798">
    <property type="component" value="Unassembled WGS sequence"/>
</dbReference>
<accession>A0AA38NP63</accession>
<reference evidence="1" key="1">
    <citation type="submission" date="2022-08" db="EMBL/GenBank/DDBJ databases">
        <authorList>
            <consortium name="DOE Joint Genome Institute"/>
            <person name="Min B."/>
            <person name="Riley R."/>
            <person name="Sierra-Patev S."/>
            <person name="Naranjo-Ortiz M."/>
            <person name="Looney B."/>
            <person name="Konkel Z."/>
            <person name="Slot J.C."/>
            <person name="Sakamoto Y."/>
            <person name="Steenwyk J.L."/>
            <person name="Rokas A."/>
            <person name="Carro J."/>
            <person name="Camarero S."/>
            <person name="Ferreira P."/>
            <person name="Molpeceres G."/>
            <person name="Ruiz-Duenas F.J."/>
            <person name="Serrano A."/>
            <person name="Henrissat B."/>
            <person name="Drula E."/>
            <person name="Hughes K.W."/>
            <person name="Mata J.L."/>
            <person name="Ishikawa N.K."/>
            <person name="Vargas-Isla R."/>
            <person name="Ushijima S."/>
            <person name="Smith C.A."/>
            <person name="Ahrendt S."/>
            <person name="Andreopoulos W."/>
            <person name="He G."/>
            <person name="Labutti K."/>
            <person name="Lipzen A."/>
            <person name="Ng V."/>
            <person name="Sandor L."/>
            <person name="Barry K."/>
            <person name="Martinez A.T."/>
            <person name="Xiao Y."/>
            <person name="Gibbons J.G."/>
            <person name="Terashima K."/>
            <person name="Hibbett D.S."/>
            <person name="Grigoriev I.V."/>
        </authorList>
    </citation>
    <scope>NUCLEOTIDE SEQUENCE</scope>
    <source>
        <strain evidence="1">TFB10291</strain>
    </source>
</reference>